<keyword evidence="1" id="KW-1133">Transmembrane helix</keyword>
<evidence type="ECO:0000313" key="2">
    <source>
        <dbReference type="EMBL" id="MET1253944.1"/>
    </source>
</evidence>
<keyword evidence="3" id="KW-1185">Reference proteome</keyword>
<keyword evidence="1" id="KW-0812">Transmembrane</keyword>
<keyword evidence="1" id="KW-0472">Membrane</keyword>
<sequence>MGKSAKSLFVFSVYLLLLGIALTILPNPIIQLFNFPATSEPWIRTTGMLLIIITPYYFYAIKHNWLGFFQVTVYTRASVICFFIVFVSLGWARPELILFSIIDLAGATWTQLCLNAERKKVFA</sequence>
<dbReference type="EMBL" id="JBEVCJ010000002">
    <property type="protein sequence ID" value="MET1253944.1"/>
    <property type="molecule type" value="Genomic_DNA"/>
</dbReference>
<feature type="transmembrane region" description="Helical" evidence="1">
    <location>
        <begin position="7"/>
        <end position="30"/>
    </location>
</feature>
<accession>A0ABV2BPW0</accession>
<evidence type="ECO:0000313" key="3">
    <source>
        <dbReference type="Proteomes" id="UP001548189"/>
    </source>
</evidence>
<reference evidence="2 3" key="1">
    <citation type="submission" date="2024-06" db="EMBL/GenBank/DDBJ databases">
        <authorList>
            <person name="Li F."/>
        </authorList>
    </citation>
    <scope>NUCLEOTIDE SEQUENCE [LARGE SCALE GENOMIC DNA]</scope>
    <source>
        <strain evidence="2 3">GXAS 311</strain>
    </source>
</reference>
<evidence type="ECO:0008006" key="4">
    <source>
        <dbReference type="Google" id="ProtNLM"/>
    </source>
</evidence>
<feature type="transmembrane region" description="Helical" evidence="1">
    <location>
        <begin position="42"/>
        <end position="61"/>
    </location>
</feature>
<dbReference type="RefSeq" id="WP_353873494.1">
    <property type="nucleotide sequence ID" value="NZ_JBEVCJ010000002.1"/>
</dbReference>
<feature type="transmembrane region" description="Helical" evidence="1">
    <location>
        <begin position="73"/>
        <end position="91"/>
    </location>
</feature>
<proteinExistence type="predicted"/>
<protein>
    <recommendedName>
        <fullName evidence="4">Integral membrane protein</fullName>
    </recommendedName>
</protein>
<dbReference type="Proteomes" id="UP001548189">
    <property type="component" value="Unassembled WGS sequence"/>
</dbReference>
<organism evidence="2 3">
    <name type="scientific">Aliikangiella maris</name>
    <dbReference type="NCBI Taxonomy" id="3162458"/>
    <lineage>
        <taxon>Bacteria</taxon>
        <taxon>Pseudomonadati</taxon>
        <taxon>Pseudomonadota</taxon>
        <taxon>Gammaproteobacteria</taxon>
        <taxon>Oceanospirillales</taxon>
        <taxon>Pleioneaceae</taxon>
        <taxon>Aliikangiella</taxon>
    </lineage>
</organism>
<evidence type="ECO:0000256" key="1">
    <source>
        <dbReference type="SAM" id="Phobius"/>
    </source>
</evidence>
<gene>
    <name evidence="2" type="ORF">ABVT43_02280</name>
</gene>
<name>A0ABV2BPW0_9GAMM</name>
<comment type="caution">
    <text evidence="2">The sequence shown here is derived from an EMBL/GenBank/DDBJ whole genome shotgun (WGS) entry which is preliminary data.</text>
</comment>